<proteinExistence type="predicted"/>
<feature type="domain" description="WYL" evidence="1">
    <location>
        <begin position="5"/>
        <end position="71"/>
    </location>
</feature>
<gene>
    <name evidence="3" type="ORF">ABIC55_001327</name>
</gene>
<name>A0ABV2K8A1_SPOPS</name>
<evidence type="ECO:0000259" key="1">
    <source>
        <dbReference type="Pfam" id="PF13280"/>
    </source>
</evidence>
<dbReference type="Pfam" id="PF13280">
    <property type="entry name" value="WYL"/>
    <property type="match status" value="1"/>
</dbReference>
<dbReference type="RefSeq" id="WP_354312519.1">
    <property type="nucleotide sequence ID" value="NZ_JBEPME010000001.1"/>
</dbReference>
<evidence type="ECO:0000259" key="2">
    <source>
        <dbReference type="Pfam" id="PF25583"/>
    </source>
</evidence>
<dbReference type="EMBL" id="JBEPME010000001">
    <property type="protein sequence ID" value="MET3656243.1"/>
    <property type="molecule type" value="Genomic_DNA"/>
</dbReference>
<protein>
    <submittedName>
        <fullName evidence="3">DNA-binding transcriptional regulator YafY</fullName>
    </submittedName>
</protein>
<accession>A0ABV2K8A1</accession>
<feature type="domain" description="WCX" evidence="2">
    <location>
        <begin position="99"/>
        <end position="169"/>
    </location>
</feature>
<dbReference type="Pfam" id="PF25583">
    <property type="entry name" value="WCX"/>
    <property type="match status" value="1"/>
</dbReference>
<reference evidence="3 4" key="1">
    <citation type="submission" date="2024-06" db="EMBL/GenBank/DDBJ databases">
        <title>Sorghum-associated microbial communities from plants grown in Nebraska, USA.</title>
        <authorList>
            <person name="Schachtman D."/>
        </authorList>
    </citation>
    <scope>NUCLEOTIDE SEQUENCE [LARGE SCALE GENOMIC DNA]</scope>
    <source>
        <strain evidence="3 4">1288</strain>
    </source>
</reference>
<comment type="caution">
    <text evidence="3">The sequence shown here is derived from an EMBL/GenBank/DDBJ whole genome shotgun (WGS) entry which is preliminary data.</text>
</comment>
<keyword evidence="4" id="KW-1185">Reference proteome</keyword>
<dbReference type="Proteomes" id="UP001549104">
    <property type="component" value="Unassembled WGS sequence"/>
</dbReference>
<dbReference type="InterPro" id="IPR051534">
    <property type="entry name" value="CBASS_pafABC_assoc_protein"/>
</dbReference>
<dbReference type="InterPro" id="IPR057727">
    <property type="entry name" value="WCX_dom"/>
</dbReference>
<keyword evidence="3" id="KW-0238">DNA-binding</keyword>
<dbReference type="PANTHER" id="PTHR34580:SF8">
    <property type="entry name" value="WYL DOMAIN-CONTAINING PROTEIN"/>
    <property type="match status" value="1"/>
</dbReference>
<dbReference type="InterPro" id="IPR026881">
    <property type="entry name" value="WYL_dom"/>
</dbReference>
<evidence type="ECO:0000313" key="4">
    <source>
        <dbReference type="Proteomes" id="UP001549104"/>
    </source>
</evidence>
<sequence>MKEKVTLLKNAITTTICVRFSYSSSEGNVTFRSIEPHTLVQKGRIWYVYGYCLLRNTFRLFKLARIKDLEMCNTSFIRKEVNNDELPWDKAWYAPSKVVTLRMAFHPDYRLKIEELFGLDSIEANQSIVKIEIPEDEWLYGFILSFADKVEVLEPAHIREKIQQKVRHIIDVYEKTIKPI</sequence>
<dbReference type="GO" id="GO:0003677">
    <property type="term" value="F:DNA binding"/>
    <property type="evidence" value="ECO:0007669"/>
    <property type="project" value="UniProtKB-KW"/>
</dbReference>
<dbReference type="PROSITE" id="PS52050">
    <property type="entry name" value="WYL"/>
    <property type="match status" value="1"/>
</dbReference>
<evidence type="ECO:0000313" key="3">
    <source>
        <dbReference type="EMBL" id="MET3656243.1"/>
    </source>
</evidence>
<organism evidence="3 4">
    <name type="scientific">Sporosarcina psychrophila</name>
    <name type="common">Bacillus psychrophilus</name>
    <dbReference type="NCBI Taxonomy" id="1476"/>
    <lineage>
        <taxon>Bacteria</taxon>
        <taxon>Bacillati</taxon>
        <taxon>Bacillota</taxon>
        <taxon>Bacilli</taxon>
        <taxon>Bacillales</taxon>
        <taxon>Caryophanaceae</taxon>
        <taxon>Sporosarcina</taxon>
    </lineage>
</organism>
<dbReference type="PANTHER" id="PTHR34580">
    <property type="match status" value="1"/>
</dbReference>